<feature type="domain" description="Acyltransferase 3" evidence="2">
    <location>
        <begin position="39"/>
        <end position="333"/>
    </location>
</feature>
<dbReference type="Proteomes" id="UP000823771">
    <property type="component" value="Unassembled WGS sequence"/>
</dbReference>
<keyword evidence="3" id="KW-0808">Transferase</keyword>
<feature type="transmembrane region" description="Helical" evidence="1">
    <location>
        <begin position="287"/>
        <end position="309"/>
    </location>
</feature>
<keyword evidence="1" id="KW-0472">Membrane</keyword>
<organism evidence="3 4">
    <name type="scientific">Candidatus Cryptobacteroides excrementipullorum</name>
    <dbReference type="NCBI Taxonomy" id="2840761"/>
    <lineage>
        <taxon>Bacteria</taxon>
        <taxon>Pseudomonadati</taxon>
        <taxon>Bacteroidota</taxon>
        <taxon>Bacteroidia</taxon>
        <taxon>Bacteroidales</taxon>
        <taxon>Candidatus Cryptobacteroides</taxon>
    </lineage>
</organism>
<dbReference type="InterPro" id="IPR002656">
    <property type="entry name" value="Acyl_transf_3_dom"/>
</dbReference>
<accession>A0A9D9IU87</accession>
<dbReference type="EMBL" id="JADILZ010000054">
    <property type="protein sequence ID" value="MBO8478455.1"/>
    <property type="molecule type" value="Genomic_DNA"/>
</dbReference>
<feature type="transmembrane region" description="Helical" evidence="1">
    <location>
        <begin position="64"/>
        <end position="82"/>
    </location>
</feature>
<dbReference type="GO" id="GO:0016747">
    <property type="term" value="F:acyltransferase activity, transferring groups other than amino-acyl groups"/>
    <property type="evidence" value="ECO:0007669"/>
    <property type="project" value="InterPro"/>
</dbReference>
<evidence type="ECO:0000259" key="2">
    <source>
        <dbReference type="Pfam" id="PF01757"/>
    </source>
</evidence>
<sequence>MINYVLTLIAPVLSLFWGGYGSSKRDDADDLFSKDYTTVLKGICCIFVVMVHIPAVYQNRLQDAIGSFAFVCVTLFFMVSSYGMQLSAEHKKNYIRHFWRNRLLALLVPCILINIVVCILFWLIRGYPSFSVLWSINNYVVVLLEYCFWFYVVMLLKRWFKIRKYWITDILLIAGIVLSSLYSYLSSETGTESAAMGWCYERYGLVWGILMYRYLPYIKRWLISKRCLKVIAFSLLCCILGIAYLKFKTVYFYGEYLLKVCLGLVIILWMLLLTVNRKFGNKVSLYLGNISYEVYLLHGSVMTAISILAPDVSSGVFILSTYFVTVLLSMVISAAARKIVSRFRI</sequence>
<keyword evidence="3" id="KW-0012">Acyltransferase</keyword>
<feature type="transmembrane region" description="Helical" evidence="1">
    <location>
        <begin position="136"/>
        <end position="156"/>
    </location>
</feature>
<evidence type="ECO:0000313" key="4">
    <source>
        <dbReference type="Proteomes" id="UP000823771"/>
    </source>
</evidence>
<reference evidence="3" key="2">
    <citation type="journal article" date="2021" name="PeerJ">
        <title>Extensive microbial diversity within the chicken gut microbiome revealed by metagenomics and culture.</title>
        <authorList>
            <person name="Gilroy R."/>
            <person name="Ravi A."/>
            <person name="Getino M."/>
            <person name="Pursley I."/>
            <person name="Horton D.L."/>
            <person name="Alikhan N.F."/>
            <person name="Baker D."/>
            <person name="Gharbi K."/>
            <person name="Hall N."/>
            <person name="Watson M."/>
            <person name="Adriaenssens E.M."/>
            <person name="Foster-Nyarko E."/>
            <person name="Jarju S."/>
            <person name="Secka A."/>
            <person name="Antonio M."/>
            <person name="Oren A."/>
            <person name="Chaudhuri R.R."/>
            <person name="La Ragione R."/>
            <person name="Hildebrand F."/>
            <person name="Pallen M.J."/>
        </authorList>
    </citation>
    <scope>NUCLEOTIDE SEQUENCE</scope>
    <source>
        <strain evidence="3">2478</strain>
    </source>
</reference>
<keyword evidence="1" id="KW-1133">Transmembrane helix</keyword>
<proteinExistence type="predicted"/>
<feature type="transmembrane region" description="Helical" evidence="1">
    <location>
        <begin position="195"/>
        <end position="215"/>
    </location>
</feature>
<feature type="transmembrane region" description="Helical" evidence="1">
    <location>
        <begin position="165"/>
        <end position="183"/>
    </location>
</feature>
<feature type="transmembrane region" description="Helical" evidence="1">
    <location>
        <begin position="256"/>
        <end position="275"/>
    </location>
</feature>
<feature type="transmembrane region" description="Helical" evidence="1">
    <location>
        <begin position="315"/>
        <end position="336"/>
    </location>
</feature>
<dbReference type="AlphaFoldDB" id="A0A9D9IU87"/>
<keyword evidence="1" id="KW-0812">Transmembrane</keyword>
<protein>
    <submittedName>
        <fullName evidence="3">Acyltransferase</fullName>
    </submittedName>
</protein>
<reference evidence="3" key="1">
    <citation type="submission" date="2020-10" db="EMBL/GenBank/DDBJ databases">
        <authorList>
            <person name="Gilroy R."/>
        </authorList>
    </citation>
    <scope>NUCLEOTIDE SEQUENCE</scope>
    <source>
        <strain evidence="3">2478</strain>
    </source>
</reference>
<gene>
    <name evidence="3" type="ORF">IAB80_06185</name>
</gene>
<feature type="transmembrane region" description="Helical" evidence="1">
    <location>
        <begin position="227"/>
        <end position="244"/>
    </location>
</feature>
<evidence type="ECO:0000256" key="1">
    <source>
        <dbReference type="SAM" id="Phobius"/>
    </source>
</evidence>
<feature type="transmembrane region" description="Helical" evidence="1">
    <location>
        <begin position="103"/>
        <end position="124"/>
    </location>
</feature>
<name>A0A9D9IU87_9BACT</name>
<dbReference type="Pfam" id="PF01757">
    <property type="entry name" value="Acyl_transf_3"/>
    <property type="match status" value="1"/>
</dbReference>
<evidence type="ECO:0000313" key="3">
    <source>
        <dbReference type="EMBL" id="MBO8478455.1"/>
    </source>
</evidence>
<comment type="caution">
    <text evidence="3">The sequence shown here is derived from an EMBL/GenBank/DDBJ whole genome shotgun (WGS) entry which is preliminary data.</text>
</comment>